<dbReference type="InterPro" id="IPR011467">
    <property type="entry name" value="DUF1573"/>
</dbReference>
<dbReference type="Gene3D" id="2.60.40.10">
    <property type="entry name" value="Immunoglobulins"/>
    <property type="match status" value="1"/>
</dbReference>
<proteinExistence type="predicted"/>
<evidence type="ECO:0000313" key="2">
    <source>
        <dbReference type="EMBL" id="PVX56477.1"/>
    </source>
</evidence>
<feature type="chain" id="PRO_5015631722" evidence="1">
    <location>
        <begin position="21"/>
        <end position="131"/>
    </location>
</feature>
<evidence type="ECO:0000313" key="3">
    <source>
        <dbReference type="Proteomes" id="UP000245870"/>
    </source>
</evidence>
<dbReference type="InterPro" id="IPR013783">
    <property type="entry name" value="Ig-like_fold"/>
</dbReference>
<dbReference type="PANTHER" id="PTHR37833:SF1">
    <property type="entry name" value="SIGNAL PEPTIDE PROTEIN"/>
    <property type="match status" value="1"/>
</dbReference>
<dbReference type="EMBL" id="QENY01000006">
    <property type="protein sequence ID" value="PVX56477.1"/>
    <property type="molecule type" value="Genomic_DNA"/>
</dbReference>
<dbReference type="Pfam" id="PF07610">
    <property type="entry name" value="DUF1573"/>
    <property type="match status" value="1"/>
</dbReference>
<organism evidence="2 3">
    <name type="scientific">Hallella colorans</name>
    <dbReference type="NCBI Taxonomy" id="1703337"/>
    <lineage>
        <taxon>Bacteria</taxon>
        <taxon>Pseudomonadati</taxon>
        <taxon>Bacteroidota</taxon>
        <taxon>Bacteroidia</taxon>
        <taxon>Bacteroidales</taxon>
        <taxon>Prevotellaceae</taxon>
        <taxon>Hallella</taxon>
    </lineage>
</organism>
<sequence length="131" mass="14338">MKKILIIALMFVASINVAFAQAQIKFDKLSHNFGTFAESNSVQKCTFSFTNAGDQPLVINQAVASCGCTVPSYTKVPIKPGQKGTITVTYNGKGKFPGHFKKTITIRSNGVPEMTRLYIEGNMQEAKDDKK</sequence>
<dbReference type="RefSeq" id="WP_116616159.1">
    <property type="nucleotide sequence ID" value="NZ_QENY01000006.1"/>
</dbReference>
<dbReference type="Proteomes" id="UP000245870">
    <property type="component" value="Unassembled WGS sequence"/>
</dbReference>
<dbReference type="OrthoDB" id="826619at2"/>
<gene>
    <name evidence="2" type="ORF">C7379_10648</name>
</gene>
<comment type="caution">
    <text evidence="2">The sequence shown here is derived from an EMBL/GenBank/DDBJ whole genome shotgun (WGS) entry which is preliminary data.</text>
</comment>
<protein>
    <submittedName>
        <fullName evidence="2">Uncharacterized protein DUF1573</fullName>
    </submittedName>
</protein>
<evidence type="ECO:0000256" key="1">
    <source>
        <dbReference type="SAM" id="SignalP"/>
    </source>
</evidence>
<keyword evidence="3" id="KW-1185">Reference proteome</keyword>
<dbReference type="PANTHER" id="PTHR37833">
    <property type="entry name" value="LIPOPROTEIN-RELATED"/>
    <property type="match status" value="1"/>
</dbReference>
<accession>A0A2U0UFM4</accession>
<dbReference type="AlphaFoldDB" id="A0A2U0UFM4"/>
<keyword evidence="1" id="KW-0732">Signal</keyword>
<reference evidence="2 3" key="1">
    <citation type="submission" date="2018-05" db="EMBL/GenBank/DDBJ databases">
        <title>Genomic Encyclopedia of Type Strains, Phase IV (KMG-IV): sequencing the most valuable type-strain genomes for metagenomic binning, comparative biology and taxonomic classification.</title>
        <authorList>
            <person name="Goeker M."/>
        </authorList>
    </citation>
    <scope>NUCLEOTIDE SEQUENCE [LARGE SCALE GENOMIC DNA]</scope>
    <source>
        <strain evidence="2 3">DSM 100333</strain>
    </source>
</reference>
<feature type="signal peptide" evidence="1">
    <location>
        <begin position="1"/>
        <end position="20"/>
    </location>
</feature>
<name>A0A2U0UFM4_9BACT</name>